<dbReference type="Gene3D" id="3.20.20.140">
    <property type="entry name" value="Metal-dependent hydrolases"/>
    <property type="match status" value="1"/>
</dbReference>
<proteinExistence type="predicted"/>
<dbReference type="SMART" id="SM00481">
    <property type="entry name" value="POLIIIAc"/>
    <property type="match status" value="1"/>
</dbReference>
<dbReference type="Gene3D" id="1.10.150.650">
    <property type="match status" value="1"/>
</dbReference>
<dbReference type="PANTHER" id="PTHR42924">
    <property type="entry name" value="EXONUCLEASE"/>
    <property type="match status" value="1"/>
</dbReference>
<dbReference type="Proteomes" id="UP001595916">
    <property type="component" value="Unassembled WGS sequence"/>
</dbReference>
<reference evidence="3" key="1">
    <citation type="journal article" date="2019" name="Int. J. Syst. Evol. Microbiol.">
        <title>The Global Catalogue of Microorganisms (GCM) 10K type strain sequencing project: providing services to taxonomists for standard genome sequencing and annotation.</title>
        <authorList>
            <consortium name="The Broad Institute Genomics Platform"/>
            <consortium name="The Broad Institute Genome Sequencing Center for Infectious Disease"/>
            <person name="Wu L."/>
            <person name="Ma J."/>
        </authorList>
    </citation>
    <scope>NUCLEOTIDE SEQUENCE [LARGE SCALE GENOMIC DNA]</scope>
    <source>
        <strain evidence="3">CCUG 46385</strain>
    </source>
</reference>
<evidence type="ECO:0000313" key="3">
    <source>
        <dbReference type="Proteomes" id="UP001595916"/>
    </source>
</evidence>
<dbReference type="EMBL" id="JBHSHL010000005">
    <property type="protein sequence ID" value="MFC4803839.1"/>
    <property type="molecule type" value="Genomic_DNA"/>
</dbReference>
<gene>
    <name evidence="2" type="ORF">ACFO4R_01970</name>
</gene>
<accession>A0ABV9QI29</accession>
<dbReference type="InterPro" id="IPR016195">
    <property type="entry name" value="Pol/histidinol_Pase-like"/>
</dbReference>
<dbReference type="SUPFAM" id="SSF89550">
    <property type="entry name" value="PHP domain-like"/>
    <property type="match status" value="1"/>
</dbReference>
<dbReference type="PANTHER" id="PTHR42924:SF3">
    <property type="entry name" value="POLYMERASE_HISTIDINOL PHOSPHATASE N-TERMINAL DOMAIN-CONTAINING PROTEIN"/>
    <property type="match status" value="1"/>
</dbReference>
<evidence type="ECO:0000259" key="1">
    <source>
        <dbReference type="SMART" id="SM00481"/>
    </source>
</evidence>
<dbReference type="Pfam" id="PF02811">
    <property type="entry name" value="PHP"/>
    <property type="match status" value="1"/>
</dbReference>
<sequence>MIKADLHMHTTVSDGADSIEVVVTRCAQKKLTHLAITNHDDMDGFEKIKNLCENYGIKTVKSIEMTTYDRDTGLKAHLLGYDIQDEDPIRALTDPMLQRRHENALKQIEVLREEGYEIDIDELKRRVYKIIYKQNLLAYLVEKGYADEIYGEFYKKYFSGGGVCAFRCEDIDTVSALKAIKEAGGFAVLAHPGQQKNYDLIDKLHPLGLDGVELHHRWNDEEAMKAVKSHCEGRDLFFTGGSDYHGSFSRHRVDIGDYLATEEAVRRIFRMDL</sequence>
<dbReference type="RefSeq" id="WP_379787303.1">
    <property type="nucleotide sequence ID" value="NZ_JBHSHL010000005.1"/>
</dbReference>
<comment type="caution">
    <text evidence="2">The sequence shown here is derived from an EMBL/GenBank/DDBJ whole genome shotgun (WGS) entry which is preliminary data.</text>
</comment>
<dbReference type="InterPro" id="IPR003141">
    <property type="entry name" value="Pol/His_phosphatase_N"/>
</dbReference>
<dbReference type="InterPro" id="IPR004013">
    <property type="entry name" value="PHP_dom"/>
</dbReference>
<dbReference type="InterPro" id="IPR052018">
    <property type="entry name" value="PHP_domain"/>
</dbReference>
<keyword evidence="3" id="KW-1185">Reference proteome</keyword>
<evidence type="ECO:0000313" key="2">
    <source>
        <dbReference type="EMBL" id="MFC4803839.1"/>
    </source>
</evidence>
<dbReference type="CDD" id="cd07438">
    <property type="entry name" value="PHP_HisPPase_AMP"/>
    <property type="match status" value="1"/>
</dbReference>
<organism evidence="2 3">
    <name type="scientific">Filifactor villosus</name>
    <dbReference type="NCBI Taxonomy" id="29374"/>
    <lineage>
        <taxon>Bacteria</taxon>
        <taxon>Bacillati</taxon>
        <taxon>Bacillota</taxon>
        <taxon>Clostridia</taxon>
        <taxon>Peptostreptococcales</taxon>
        <taxon>Filifactoraceae</taxon>
        <taxon>Filifactor</taxon>
    </lineage>
</organism>
<protein>
    <submittedName>
        <fullName evidence="2">PHP domain-containing protein</fullName>
    </submittedName>
</protein>
<name>A0ABV9QI29_9FIRM</name>
<feature type="domain" description="Polymerase/histidinol phosphatase N-terminal" evidence="1">
    <location>
        <begin position="4"/>
        <end position="69"/>
    </location>
</feature>